<dbReference type="AlphaFoldDB" id="A0A7K1XVD7"/>
<feature type="transmembrane region" description="Helical" evidence="1">
    <location>
        <begin position="509"/>
        <end position="527"/>
    </location>
</feature>
<accession>A0A7K1XVD7</accession>
<keyword evidence="1" id="KW-1133">Transmembrane helix</keyword>
<feature type="transmembrane region" description="Helical" evidence="1">
    <location>
        <begin position="266"/>
        <end position="288"/>
    </location>
</feature>
<evidence type="ECO:0000313" key="3">
    <source>
        <dbReference type="Proteomes" id="UP000451233"/>
    </source>
</evidence>
<feature type="transmembrane region" description="Helical" evidence="1">
    <location>
        <begin position="359"/>
        <end position="376"/>
    </location>
</feature>
<organism evidence="2 3">
    <name type="scientific">Hufsiella ginkgonis</name>
    <dbReference type="NCBI Taxonomy" id="2695274"/>
    <lineage>
        <taxon>Bacteria</taxon>
        <taxon>Pseudomonadati</taxon>
        <taxon>Bacteroidota</taxon>
        <taxon>Sphingobacteriia</taxon>
        <taxon>Sphingobacteriales</taxon>
        <taxon>Sphingobacteriaceae</taxon>
        <taxon>Hufsiella</taxon>
    </lineage>
</organism>
<feature type="transmembrane region" description="Helical" evidence="1">
    <location>
        <begin position="133"/>
        <end position="157"/>
    </location>
</feature>
<feature type="transmembrane region" description="Helical" evidence="1">
    <location>
        <begin position="163"/>
        <end position="189"/>
    </location>
</feature>
<dbReference type="EMBL" id="WVHS01000001">
    <property type="protein sequence ID" value="MXV14729.1"/>
    <property type="molecule type" value="Genomic_DNA"/>
</dbReference>
<protein>
    <submittedName>
        <fullName evidence="2">Uncharacterized protein</fullName>
    </submittedName>
</protein>
<evidence type="ECO:0000256" key="1">
    <source>
        <dbReference type="SAM" id="Phobius"/>
    </source>
</evidence>
<feature type="transmembrane region" description="Helical" evidence="1">
    <location>
        <begin position="89"/>
        <end position="112"/>
    </location>
</feature>
<evidence type="ECO:0000313" key="2">
    <source>
        <dbReference type="EMBL" id="MXV14729.1"/>
    </source>
</evidence>
<feature type="transmembrane region" description="Helical" evidence="1">
    <location>
        <begin position="476"/>
        <end position="497"/>
    </location>
</feature>
<feature type="transmembrane region" description="Helical" evidence="1">
    <location>
        <begin position="60"/>
        <end position="77"/>
    </location>
</feature>
<comment type="caution">
    <text evidence="2">The sequence shown here is derived from an EMBL/GenBank/DDBJ whole genome shotgun (WGS) entry which is preliminary data.</text>
</comment>
<dbReference type="RefSeq" id="WP_160905681.1">
    <property type="nucleotide sequence ID" value="NZ_WVHS01000001.1"/>
</dbReference>
<dbReference type="Proteomes" id="UP000451233">
    <property type="component" value="Unassembled WGS sequence"/>
</dbReference>
<feature type="transmembrane region" description="Helical" evidence="1">
    <location>
        <begin position="449"/>
        <end position="470"/>
    </location>
</feature>
<keyword evidence="1" id="KW-0472">Membrane</keyword>
<keyword evidence="3" id="KW-1185">Reference proteome</keyword>
<feature type="transmembrane region" description="Helical" evidence="1">
    <location>
        <begin position="396"/>
        <end position="414"/>
    </location>
</feature>
<sequence>MNKLIINFIMLFKPLFTKMGVDTQQLRVILEVKLLMDDRRPYNQMRRAHKQKKDTKNTSLLAMFFLALMGCFMIFLLTMGNPLLGHTLYLSMFMIMMALTLVSDFTSVLIDVRDNFIILPRPVNDSTFTTSRILHITVHVFKMLISIGLPGLIYVVITDGPLGGIAFFVEIIATTLFSIFVVNMIYLLVLKVSSPEKFKNFISYFQIFVSIFVFAGYQVLPRISTRMDLHGINLLAYKLAYVYPPVWFASFYDTISHPETFAVAKLVMGVIGIIVPFVTIFIVVRYLAPGFNRKLSAIAGSGSEPEPQLVTTTGAAAVKEPATFVSNLSKFLCKDPVEQAGFKLTWWLTSRYRDFKVKVYPSFAYVPVYFVYYVFLGKGSGRNDPRSPEITEGQGYLLLTYLTSFVILTVLSQISQSEKYKAAWVMFSTPHNRPGKIVSGMFKAVMLKYFVPFYLVVSIFGLFLWGPVIINDLVLSFFNILVYGVILAIINVTYLPFSQPAVTEGGKTFARFLVMFVIFILGMAHYALSRWEWAINTGAVFSILLFWVLFHYFSKRDWKAMEADYG</sequence>
<proteinExistence type="predicted"/>
<reference evidence="2 3" key="1">
    <citation type="submission" date="2019-11" db="EMBL/GenBank/DDBJ databases">
        <title>Pedobacter sp. HMF7056 Genome sequencing and assembly.</title>
        <authorList>
            <person name="Kang H."/>
            <person name="Kim H."/>
            <person name="Joh K."/>
        </authorList>
    </citation>
    <scope>NUCLEOTIDE SEQUENCE [LARGE SCALE GENOMIC DNA]</scope>
    <source>
        <strain evidence="2 3">HMF7056</strain>
    </source>
</reference>
<feature type="transmembrane region" description="Helical" evidence="1">
    <location>
        <begin position="201"/>
        <end position="220"/>
    </location>
</feature>
<gene>
    <name evidence="2" type="ORF">GS398_05420</name>
</gene>
<keyword evidence="1" id="KW-0812">Transmembrane</keyword>
<feature type="transmembrane region" description="Helical" evidence="1">
    <location>
        <begin position="533"/>
        <end position="553"/>
    </location>
</feature>
<name>A0A7K1XVD7_9SPHI</name>